<dbReference type="InParanoid" id="A0CL16"/>
<keyword evidence="1" id="KW-1133">Transmembrane helix</keyword>
<sequence length="143" mass="17355">MLSLSYFQQRNLNLQKKDIQKLRIQFRIFSYSYIYLLSLLYFFLAFNFSMRKKIKSFLFFPFILFNIRNFNFLSTDRIKSIASYIVGYQIIFILINHSIKLKAMMIIINTIDIKIQMFQRGRKTYKNAMLVVNRQNQRSQSNI</sequence>
<evidence type="ECO:0000313" key="2">
    <source>
        <dbReference type="EMBL" id="CAK71483.1"/>
    </source>
</evidence>
<dbReference type="HOGENOM" id="CLU_1809911_0_0_1"/>
<dbReference type="GeneID" id="5024665"/>
<evidence type="ECO:0008006" key="4">
    <source>
        <dbReference type="Google" id="ProtNLM"/>
    </source>
</evidence>
<protein>
    <recommendedName>
        <fullName evidence="4">Transmembrane protein</fullName>
    </recommendedName>
</protein>
<reference evidence="2 3" key="1">
    <citation type="journal article" date="2006" name="Nature">
        <title>Global trends of whole-genome duplications revealed by the ciliate Paramecium tetraurelia.</title>
        <authorList>
            <consortium name="Genoscope"/>
            <person name="Aury J.-M."/>
            <person name="Jaillon O."/>
            <person name="Duret L."/>
            <person name="Noel B."/>
            <person name="Jubin C."/>
            <person name="Porcel B.M."/>
            <person name="Segurens B."/>
            <person name="Daubin V."/>
            <person name="Anthouard V."/>
            <person name="Aiach N."/>
            <person name="Arnaiz O."/>
            <person name="Billaut A."/>
            <person name="Beisson J."/>
            <person name="Blanc I."/>
            <person name="Bouhouche K."/>
            <person name="Camara F."/>
            <person name="Duharcourt S."/>
            <person name="Guigo R."/>
            <person name="Gogendeau D."/>
            <person name="Katinka M."/>
            <person name="Keller A.-M."/>
            <person name="Kissmehl R."/>
            <person name="Klotz C."/>
            <person name="Koll F."/>
            <person name="Le Moue A."/>
            <person name="Lepere C."/>
            <person name="Malinsky S."/>
            <person name="Nowacki M."/>
            <person name="Nowak J.K."/>
            <person name="Plattner H."/>
            <person name="Poulain J."/>
            <person name="Ruiz F."/>
            <person name="Serrano V."/>
            <person name="Zagulski M."/>
            <person name="Dessen P."/>
            <person name="Betermier M."/>
            <person name="Weissenbach J."/>
            <person name="Scarpelli C."/>
            <person name="Schachter V."/>
            <person name="Sperling L."/>
            <person name="Meyer E."/>
            <person name="Cohen J."/>
            <person name="Wincker P."/>
        </authorList>
    </citation>
    <scope>NUCLEOTIDE SEQUENCE [LARGE SCALE GENOMIC DNA]</scope>
    <source>
        <strain evidence="2 3">Stock d4-2</strain>
    </source>
</reference>
<evidence type="ECO:0000256" key="1">
    <source>
        <dbReference type="SAM" id="Phobius"/>
    </source>
</evidence>
<proteinExistence type="predicted"/>
<organism evidence="2 3">
    <name type="scientific">Paramecium tetraurelia</name>
    <dbReference type="NCBI Taxonomy" id="5888"/>
    <lineage>
        <taxon>Eukaryota</taxon>
        <taxon>Sar</taxon>
        <taxon>Alveolata</taxon>
        <taxon>Ciliophora</taxon>
        <taxon>Intramacronucleata</taxon>
        <taxon>Oligohymenophorea</taxon>
        <taxon>Peniculida</taxon>
        <taxon>Parameciidae</taxon>
        <taxon>Paramecium</taxon>
    </lineage>
</organism>
<evidence type="ECO:0000313" key="3">
    <source>
        <dbReference type="Proteomes" id="UP000000600"/>
    </source>
</evidence>
<dbReference type="AlphaFoldDB" id="A0CL16"/>
<feature type="transmembrane region" description="Helical" evidence="1">
    <location>
        <begin position="81"/>
        <end position="99"/>
    </location>
</feature>
<accession>A0CL16</accession>
<name>A0CL16_PARTE</name>
<keyword evidence="3" id="KW-1185">Reference proteome</keyword>
<dbReference type="Proteomes" id="UP000000600">
    <property type="component" value="Unassembled WGS sequence"/>
</dbReference>
<keyword evidence="1" id="KW-0472">Membrane</keyword>
<keyword evidence="1" id="KW-0812">Transmembrane</keyword>
<feature type="transmembrane region" description="Helical" evidence="1">
    <location>
        <begin position="24"/>
        <end position="44"/>
    </location>
</feature>
<dbReference type="RefSeq" id="XP_001438880.1">
    <property type="nucleotide sequence ID" value="XM_001438843.1"/>
</dbReference>
<dbReference type="EMBL" id="CT868097">
    <property type="protein sequence ID" value="CAK71483.1"/>
    <property type="molecule type" value="Genomic_DNA"/>
</dbReference>
<gene>
    <name evidence="2" type="ORF">GSPATT00008030001</name>
</gene>
<dbReference type="KEGG" id="ptm:GSPATT00008030001"/>